<keyword evidence="2" id="KW-0455">Luminescence</keyword>
<protein>
    <submittedName>
        <fullName evidence="5">GFP-like fluorescent chromoprotein dsFP483</fullName>
    </submittedName>
</protein>
<gene>
    <name evidence="5" type="primary">LOC118412853</name>
</gene>
<evidence type="ECO:0000313" key="5">
    <source>
        <dbReference type="RefSeq" id="XP_035671789.1"/>
    </source>
</evidence>
<dbReference type="GO" id="GO:0008218">
    <property type="term" value="P:bioluminescence"/>
    <property type="evidence" value="ECO:0007669"/>
    <property type="project" value="UniProtKB-KW"/>
</dbReference>
<dbReference type="RefSeq" id="XP_035671789.1">
    <property type="nucleotide sequence ID" value="XM_035815896.1"/>
</dbReference>
<proteinExistence type="inferred from homology"/>
<dbReference type="KEGG" id="bfo:118412853"/>
<dbReference type="Pfam" id="PF01353">
    <property type="entry name" value="GFP"/>
    <property type="match status" value="1"/>
</dbReference>
<dbReference type="OMA" id="CVDKLLY"/>
<dbReference type="OrthoDB" id="5974228at2759"/>
<name>A0A9J7KY99_BRAFL</name>
<organism evidence="4 5">
    <name type="scientific">Branchiostoma floridae</name>
    <name type="common">Florida lancelet</name>
    <name type="synonym">Amphioxus</name>
    <dbReference type="NCBI Taxonomy" id="7739"/>
    <lineage>
        <taxon>Eukaryota</taxon>
        <taxon>Metazoa</taxon>
        <taxon>Chordata</taxon>
        <taxon>Cephalochordata</taxon>
        <taxon>Leptocardii</taxon>
        <taxon>Amphioxiformes</taxon>
        <taxon>Branchiostomatidae</taxon>
        <taxon>Branchiostoma</taxon>
    </lineage>
</organism>
<dbReference type="SUPFAM" id="SSF54511">
    <property type="entry name" value="GFP-like"/>
    <property type="match status" value="1"/>
</dbReference>
<reference evidence="4" key="1">
    <citation type="journal article" date="2020" name="Nat. Ecol. Evol.">
        <title>Deeply conserved synteny resolves early events in vertebrate evolution.</title>
        <authorList>
            <person name="Simakov O."/>
            <person name="Marletaz F."/>
            <person name="Yue J.X."/>
            <person name="O'Connell B."/>
            <person name="Jenkins J."/>
            <person name="Brandt A."/>
            <person name="Calef R."/>
            <person name="Tung C.H."/>
            <person name="Huang T.K."/>
            <person name="Schmutz J."/>
            <person name="Satoh N."/>
            <person name="Yu J.K."/>
            <person name="Putnam N.H."/>
            <person name="Green R.E."/>
            <person name="Rokhsar D.S."/>
        </authorList>
    </citation>
    <scope>NUCLEOTIDE SEQUENCE [LARGE SCALE GENOMIC DNA]</scope>
    <source>
        <strain evidence="4">S238N-H82</strain>
    </source>
</reference>
<dbReference type="Proteomes" id="UP000001554">
    <property type="component" value="Chromosome 4"/>
</dbReference>
<dbReference type="InterPro" id="IPR011584">
    <property type="entry name" value="GFP-related"/>
</dbReference>
<keyword evidence="4" id="KW-1185">Reference proteome</keyword>
<dbReference type="GeneID" id="118412853"/>
<evidence type="ECO:0000313" key="4">
    <source>
        <dbReference type="Proteomes" id="UP000001554"/>
    </source>
</evidence>
<evidence type="ECO:0000256" key="2">
    <source>
        <dbReference type="ARBA" id="ARBA00023223"/>
    </source>
</evidence>
<accession>A0A9J7KY99</accession>
<dbReference type="AlphaFoldDB" id="A0A9J7KY99"/>
<dbReference type="Gene3D" id="2.40.155.10">
    <property type="entry name" value="Green fluorescent protein"/>
    <property type="match status" value="1"/>
</dbReference>
<dbReference type="InterPro" id="IPR009017">
    <property type="entry name" value="GFP"/>
</dbReference>
<sequence>MPLPTTHELHIFGSFNGVEFDLVGRGEGNPKDGSQNLHLKSTKGALQFSPWMLVPHIGYGFYQYLPYPDGEMSPYQAAMYGGSGYLMHRTMQYEDGAKISGHYKYTYVGSHVKGEFQLIGTGFPTDGPVMTNKLTAADWCVDKLLYPNDKTIISKFDWSYTTTDGKRYQAKVQTNFDFAKPMAANYLQKQPMFVFRKVELEHSKTEVKFKQWQKAFHDIM</sequence>
<comment type="similarity">
    <text evidence="1">Belongs to the GFP family.</text>
</comment>
<reference evidence="5" key="2">
    <citation type="submission" date="2025-08" db="UniProtKB">
        <authorList>
            <consortium name="RefSeq"/>
        </authorList>
    </citation>
    <scope>IDENTIFICATION</scope>
    <source>
        <strain evidence="5">S238N-H82</strain>
        <tissue evidence="5">Testes</tissue>
    </source>
</reference>
<keyword evidence="3" id="KW-0599">Photoprotein</keyword>
<evidence type="ECO:0000256" key="1">
    <source>
        <dbReference type="ARBA" id="ARBA00008949"/>
    </source>
</evidence>
<evidence type="ECO:0000256" key="3">
    <source>
        <dbReference type="ARBA" id="ARBA00023262"/>
    </source>
</evidence>